<dbReference type="GO" id="GO:0016787">
    <property type="term" value="F:hydrolase activity"/>
    <property type="evidence" value="ECO:0007669"/>
    <property type="project" value="UniProtKB-KW"/>
</dbReference>
<dbReference type="InterPro" id="IPR006197">
    <property type="entry name" value="Peptidase_S24_LexA"/>
</dbReference>
<dbReference type="PRINTS" id="PR00726">
    <property type="entry name" value="LEXASERPTASE"/>
</dbReference>
<dbReference type="InterPro" id="IPR036286">
    <property type="entry name" value="LexA/Signal_pep-like_sf"/>
</dbReference>
<keyword evidence="7" id="KW-0804">Transcription</keyword>
<keyword evidence="2" id="KW-0227">DNA damage</keyword>
<evidence type="ECO:0000313" key="12">
    <source>
        <dbReference type="EMBL" id="ETI86575.1"/>
    </source>
</evidence>
<dbReference type="Proteomes" id="UP000018840">
    <property type="component" value="Unassembled WGS sequence"/>
</dbReference>
<protein>
    <recommendedName>
        <fullName evidence="11">HTH cro/C1-type domain-containing protein</fullName>
    </recommendedName>
</protein>
<dbReference type="PROSITE" id="PS50943">
    <property type="entry name" value="HTH_CROC1"/>
    <property type="match status" value="3"/>
</dbReference>
<dbReference type="CDD" id="cd06529">
    <property type="entry name" value="S24_LexA-like"/>
    <property type="match status" value="1"/>
</dbReference>
<dbReference type="InterPro" id="IPR039418">
    <property type="entry name" value="LexA-like"/>
</dbReference>
<dbReference type="EMBL" id="AZMC01000294">
    <property type="protein sequence ID" value="ETI86575.1"/>
    <property type="molecule type" value="Genomic_DNA"/>
</dbReference>
<dbReference type="PANTHER" id="PTHR40661">
    <property type="match status" value="1"/>
</dbReference>
<dbReference type="InterPro" id="IPR001387">
    <property type="entry name" value="Cro/C1-type_HTH"/>
</dbReference>
<sequence>MNLQAINLNSNTSDLDNKEIFAQNLQRYMNENGMSRIELAQMIKVPYSTLSEWLTAKKYPRIDKIQKLASVFGIEKSELIEGSPSFNIVSGEKLRAVRNRANLTIEELVTVFNDKFGLRANKGMVSKWENDLVEPSLLYVTAYAKLFSIDLNELLNLPQSTAIADIRDNLLSESHGRVDEKSEKAKIDTKLFVATKIREYRKLHGLTQRELGNKIGTKHNTISGYESGTSEPELDLLFKIATVFEISVGDLFPPTTAARAIPDDPNIFIPKFKKVPLPEVTSTKEPVLSQQYFEGYVGTAENADFCLRVNGDSMIGMGICDGDTVFVKSKEEAKSGQVVVVRINGEAVTLKRFYRNGASVILQSENPAYPPMIFNANNHDDFRILGIAIIKQSIIK</sequence>
<proteinExistence type="inferred from homology"/>
<evidence type="ECO:0000256" key="5">
    <source>
        <dbReference type="ARBA" id="ARBA00023015"/>
    </source>
</evidence>
<reference evidence="12 13" key="1">
    <citation type="submission" date="2013-12" db="EMBL/GenBank/DDBJ databases">
        <title>A Varibaculum cambriense genome reconstructed from a premature infant gut community with otherwise low bacterial novelty that shifts toward anaerobic metabolism during the third week of life.</title>
        <authorList>
            <person name="Brown C.T."/>
            <person name="Sharon I."/>
            <person name="Thomas B.C."/>
            <person name="Castelle C.J."/>
            <person name="Morowitz M.J."/>
            <person name="Banfield J.F."/>
        </authorList>
    </citation>
    <scope>NUCLEOTIDE SEQUENCE [LARGE SCALE GENOMIC DNA]</scope>
    <source>
        <strain evidence="13">DORA_17_25</strain>
    </source>
</reference>
<dbReference type="Pfam" id="PF00717">
    <property type="entry name" value="Peptidase_S24"/>
    <property type="match status" value="1"/>
</dbReference>
<evidence type="ECO:0000256" key="4">
    <source>
        <dbReference type="ARBA" id="ARBA00022813"/>
    </source>
</evidence>
<keyword evidence="8" id="KW-0234">DNA repair</keyword>
<feature type="domain" description="HTH cro/C1-type" evidence="11">
    <location>
        <begin position="94"/>
        <end position="154"/>
    </location>
</feature>
<dbReference type="GO" id="GO:0009432">
    <property type="term" value="P:SOS response"/>
    <property type="evidence" value="ECO:0007669"/>
    <property type="project" value="UniProtKB-KW"/>
</dbReference>
<evidence type="ECO:0000256" key="8">
    <source>
        <dbReference type="ARBA" id="ARBA00023204"/>
    </source>
</evidence>
<keyword evidence="3 10" id="KW-0378">Hydrolase</keyword>
<dbReference type="GO" id="GO:0006355">
    <property type="term" value="P:regulation of DNA-templated transcription"/>
    <property type="evidence" value="ECO:0007669"/>
    <property type="project" value="InterPro"/>
</dbReference>
<dbReference type="AlphaFoldDB" id="W1TZ02"/>
<accession>W1TZ02</accession>
<evidence type="ECO:0000313" key="13">
    <source>
        <dbReference type="Proteomes" id="UP000018840"/>
    </source>
</evidence>
<keyword evidence="4 10" id="KW-0068">Autocatalytic cleavage</keyword>
<evidence type="ECO:0000256" key="3">
    <source>
        <dbReference type="ARBA" id="ARBA00022801"/>
    </source>
</evidence>
<dbReference type="CDD" id="cd00093">
    <property type="entry name" value="HTH_XRE"/>
    <property type="match status" value="3"/>
</dbReference>
<name>W1TZ02_9FIRM</name>
<feature type="domain" description="HTH cro/C1-type" evidence="11">
    <location>
        <begin position="197"/>
        <end position="251"/>
    </location>
</feature>
<dbReference type="SUPFAM" id="SSF47413">
    <property type="entry name" value="lambda repressor-like DNA-binding domains"/>
    <property type="match status" value="3"/>
</dbReference>
<dbReference type="Gene3D" id="1.10.260.40">
    <property type="entry name" value="lambda repressor-like DNA-binding domains"/>
    <property type="match status" value="3"/>
</dbReference>
<evidence type="ECO:0000256" key="10">
    <source>
        <dbReference type="RuleBase" id="RU003991"/>
    </source>
</evidence>
<evidence type="ECO:0000256" key="1">
    <source>
        <dbReference type="ARBA" id="ARBA00007484"/>
    </source>
</evidence>
<dbReference type="PANTHER" id="PTHR40661:SF1">
    <property type="entry name" value="HTH CRO_C1-TYPE DOMAIN-CONTAINING PROTEIN"/>
    <property type="match status" value="1"/>
</dbReference>
<evidence type="ECO:0000256" key="6">
    <source>
        <dbReference type="ARBA" id="ARBA00023125"/>
    </source>
</evidence>
<gene>
    <name evidence="12" type="ORF">Q612_NSC00294G0003</name>
</gene>
<dbReference type="InterPro" id="IPR010982">
    <property type="entry name" value="Lambda_DNA-bd_dom_sf"/>
</dbReference>
<keyword evidence="6" id="KW-0238">DNA-binding</keyword>
<dbReference type="Pfam" id="PF01381">
    <property type="entry name" value="HTH_3"/>
    <property type="match status" value="2"/>
</dbReference>
<dbReference type="SUPFAM" id="SSF51306">
    <property type="entry name" value="LexA/Signal peptidase"/>
    <property type="match status" value="1"/>
</dbReference>
<dbReference type="RefSeq" id="WP_024048491.1">
    <property type="nucleotide sequence ID" value="NZ_AZMC01000294.1"/>
</dbReference>
<comment type="similarity">
    <text evidence="1 10">Belongs to the peptidase S24 family.</text>
</comment>
<organism evidence="12 13">
    <name type="scientific">Negativicoccus succinicivorans DORA_17_25</name>
    <dbReference type="NCBI Taxonomy" id="1403945"/>
    <lineage>
        <taxon>Bacteria</taxon>
        <taxon>Bacillati</taxon>
        <taxon>Bacillota</taxon>
        <taxon>Negativicutes</taxon>
        <taxon>Veillonellales</taxon>
        <taxon>Veillonellaceae</taxon>
        <taxon>Negativicoccus</taxon>
    </lineage>
</organism>
<keyword evidence="9" id="KW-0742">SOS response</keyword>
<dbReference type="SMART" id="SM00530">
    <property type="entry name" value="HTH_XRE"/>
    <property type="match status" value="3"/>
</dbReference>
<feature type="domain" description="HTH cro/C1-type" evidence="11">
    <location>
        <begin position="25"/>
        <end position="79"/>
    </location>
</feature>
<dbReference type="GO" id="GO:0006281">
    <property type="term" value="P:DNA repair"/>
    <property type="evidence" value="ECO:0007669"/>
    <property type="project" value="UniProtKB-KW"/>
</dbReference>
<keyword evidence="5" id="KW-0805">Transcription regulation</keyword>
<evidence type="ECO:0000256" key="9">
    <source>
        <dbReference type="ARBA" id="ARBA00023236"/>
    </source>
</evidence>
<dbReference type="InterPro" id="IPR015927">
    <property type="entry name" value="Peptidase_S24_S26A/B/C"/>
</dbReference>
<evidence type="ECO:0000256" key="7">
    <source>
        <dbReference type="ARBA" id="ARBA00023163"/>
    </source>
</evidence>
<dbReference type="Gene3D" id="2.10.109.10">
    <property type="entry name" value="Umud Fragment, subunit A"/>
    <property type="match status" value="1"/>
</dbReference>
<evidence type="ECO:0000259" key="11">
    <source>
        <dbReference type="PROSITE" id="PS50943"/>
    </source>
</evidence>
<comment type="caution">
    <text evidence="12">The sequence shown here is derived from an EMBL/GenBank/DDBJ whole genome shotgun (WGS) entry which is preliminary data.</text>
</comment>
<dbReference type="GO" id="GO:0003677">
    <property type="term" value="F:DNA binding"/>
    <property type="evidence" value="ECO:0007669"/>
    <property type="project" value="UniProtKB-KW"/>
</dbReference>
<evidence type="ECO:0000256" key="2">
    <source>
        <dbReference type="ARBA" id="ARBA00022763"/>
    </source>
</evidence>